<dbReference type="EMBL" id="CP034210">
    <property type="protein sequence ID" value="QBZ65563.1"/>
    <property type="molecule type" value="Genomic_DNA"/>
</dbReference>
<proteinExistence type="predicted"/>
<evidence type="ECO:0000313" key="3">
    <source>
        <dbReference type="Proteomes" id="UP000294847"/>
    </source>
</evidence>
<feature type="region of interest" description="Disordered" evidence="1">
    <location>
        <begin position="1"/>
        <end position="46"/>
    </location>
</feature>
<reference evidence="2 3" key="1">
    <citation type="journal article" date="2019" name="Mol. Biol. Evol.">
        <title>Blast fungal genomes show frequent chromosomal changes, gene gains and losses, and effector gene turnover.</title>
        <authorList>
            <person name="Gomez Luciano L.B."/>
            <person name="Jason Tsai I."/>
            <person name="Chuma I."/>
            <person name="Tosa Y."/>
            <person name="Chen Y.H."/>
            <person name="Li J.Y."/>
            <person name="Li M.Y."/>
            <person name="Jade Lu M.Y."/>
            <person name="Nakayashiki H."/>
            <person name="Li W.H."/>
        </authorList>
    </citation>
    <scope>NUCLEOTIDE SEQUENCE [LARGE SCALE GENOMIC DNA]</scope>
    <source>
        <strain evidence="2">MZ5-1-6</strain>
    </source>
</reference>
<name>A0A4P7NT25_PYROR</name>
<feature type="compositionally biased region" description="Polar residues" evidence="1">
    <location>
        <begin position="10"/>
        <end position="30"/>
    </location>
</feature>
<protein>
    <submittedName>
        <fullName evidence="2">Uncharacterized protein</fullName>
    </submittedName>
</protein>
<accession>A0A4P7NT25</accession>
<sequence>MVPVPIAKSPQMQPTAFSSNKSNPECSNSGGERIGIPGGEAVYPGKRTWSPPSSRCFVCGVSAS</sequence>
<gene>
    <name evidence="2" type="ORF">PoMZ_12525</name>
</gene>
<evidence type="ECO:0000256" key="1">
    <source>
        <dbReference type="SAM" id="MobiDB-lite"/>
    </source>
</evidence>
<dbReference type="Proteomes" id="UP000294847">
    <property type="component" value="Chromosome 7"/>
</dbReference>
<dbReference type="VEuPathDB" id="FungiDB:M_BR32_EuGene_00053311"/>
<dbReference type="AlphaFoldDB" id="A0A4P7NT25"/>
<evidence type="ECO:0000313" key="2">
    <source>
        <dbReference type="EMBL" id="QBZ65563.1"/>
    </source>
</evidence>
<organism evidence="2 3">
    <name type="scientific">Pyricularia oryzae</name>
    <name type="common">Rice blast fungus</name>
    <name type="synonym">Magnaporthe oryzae</name>
    <dbReference type="NCBI Taxonomy" id="318829"/>
    <lineage>
        <taxon>Eukaryota</taxon>
        <taxon>Fungi</taxon>
        <taxon>Dikarya</taxon>
        <taxon>Ascomycota</taxon>
        <taxon>Pezizomycotina</taxon>
        <taxon>Sordariomycetes</taxon>
        <taxon>Sordariomycetidae</taxon>
        <taxon>Magnaporthales</taxon>
        <taxon>Pyriculariaceae</taxon>
        <taxon>Pyricularia</taxon>
    </lineage>
</organism>